<keyword evidence="3" id="KW-1185">Reference proteome</keyword>
<protein>
    <submittedName>
        <fullName evidence="2">Uncharacterized protein</fullName>
    </submittedName>
</protein>
<comment type="caution">
    <text evidence="2">The sequence shown here is derived from an EMBL/GenBank/DDBJ whole genome shotgun (WGS) entry which is preliminary data.</text>
</comment>
<sequence>MSAFGGRNMMTGEASTSIDEIVGRATAPGGYPSVSSGSCPISTSKVSS</sequence>
<evidence type="ECO:0000256" key="1">
    <source>
        <dbReference type="SAM" id="MobiDB-lite"/>
    </source>
</evidence>
<feature type="compositionally biased region" description="Polar residues" evidence="1">
    <location>
        <begin position="33"/>
        <end position="48"/>
    </location>
</feature>
<gene>
    <name evidence="2" type="ORF">KL859_17255</name>
</gene>
<reference evidence="2 3" key="1">
    <citation type="submission" date="2021-05" db="EMBL/GenBank/DDBJ databases">
        <title>Draft Genome Sequences of Clinical Respiratory Isolates of Mycobacterium goodii Recovered in Ireland.</title>
        <authorList>
            <person name="Flanagan P.R."/>
            <person name="Mok S."/>
            <person name="Roycroft E."/>
            <person name="Rogers T.R."/>
            <person name="Fitzgibbon M."/>
        </authorList>
    </citation>
    <scope>NUCLEOTIDE SEQUENCE [LARGE SCALE GENOMIC DNA]</scope>
    <source>
        <strain evidence="2 3">14IE55</strain>
    </source>
</reference>
<organism evidence="2 3">
    <name type="scientific">Mycolicibacterium goodii</name>
    <name type="common">Mycobacterium goodii</name>
    <dbReference type="NCBI Taxonomy" id="134601"/>
    <lineage>
        <taxon>Bacteria</taxon>
        <taxon>Bacillati</taxon>
        <taxon>Actinomycetota</taxon>
        <taxon>Actinomycetes</taxon>
        <taxon>Mycobacteriales</taxon>
        <taxon>Mycobacteriaceae</taxon>
        <taxon>Mycolicibacterium</taxon>
    </lineage>
</organism>
<evidence type="ECO:0000313" key="2">
    <source>
        <dbReference type="EMBL" id="MBU8824607.1"/>
    </source>
</evidence>
<feature type="region of interest" description="Disordered" evidence="1">
    <location>
        <begin position="1"/>
        <end position="48"/>
    </location>
</feature>
<dbReference type="Proteomes" id="UP000696413">
    <property type="component" value="Unassembled WGS sequence"/>
</dbReference>
<dbReference type="EMBL" id="JAHBOM010000012">
    <property type="protein sequence ID" value="MBU8824607.1"/>
    <property type="molecule type" value="Genomic_DNA"/>
</dbReference>
<dbReference type="RefSeq" id="WP_158241013.1">
    <property type="nucleotide sequence ID" value="NZ_JAHBOJ010000045.1"/>
</dbReference>
<accession>A0ABS6HPH7</accession>
<evidence type="ECO:0000313" key="3">
    <source>
        <dbReference type="Proteomes" id="UP000696413"/>
    </source>
</evidence>
<name>A0ABS6HPH7_MYCGD</name>
<proteinExistence type="predicted"/>